<dbReference type="SUPFAM" id="SSF47769">
    <property type="entry name" value="SAM/Pointed domain"/>
    <property type="match status" value="1"/>
</dbReference>
<gene>
    <name evidence="5" type="ORF">RFI_02388</name>
</gene>
<dbReference type="Proteomes" id="UP000023152">
    <property type="component" value="Unassembled WGS sequence"/>
</dbReference>
<keyword evidence="6" id="KW-1185">Reference proteome</keyword>
<evidence type="ECO:0000313" key="5">
    <source>
        <dbReference type="EMBL" id="ETO34704.1"/>
    </source>
</evidence>
<organism evidence="5 6">
    <name type="scientific">Reticulomyxa filosa</name>
    <dbReference type="NCBI Taxonomy" id="46433"/>
    <lineage>
        <taxon>Eukaryota</taxon>
        <taxon>Sar</taxon>
        <taxon>Rhizaria</taxon>
        <taxon>Retaria</taxon>
        <taxon>Foraminifera</taxon>
        <taxon>Monothalamids</taxon>
        <taxon>Reticulomyxidae</taxon>
        <taxon>Reticulomyxa</taxon>
    </lineage>
</organism>
<evidence type="ECO:0000256" key="2">
    <source>
        <dbReference type="SAM" id="MobiDB-lite"/>
    </source>
</evidence>
<keyword evidence="3" id="KW-0472">Membrane</keyword>
<dbReference type="AlphaFoldDB" id="X6P9G0"/>
<proteinExistence type="predicted"/>
<dbReference type="OrthoDB" id="266718at2759"/>
<evidence type="ECO:0000256" key="3">
    <source>
        <dbReference type="SAM" id="Phobius"/>
    </source>
</evidence>
<dbReference type="InterPro" id="IPR013761">
    <property type="entry name" value="SAM/pointed_sf"/>
</dbReference>
<feature type="transmembrane region" description="Helical" evidence="3">
    <location>
        <begin position="381"/>
        <end position="401"/>
    </location>
</feature>
<evidence type="ECO:0000256" key="1">
    <source>
        <dbReference type="SAM" id="Coils"/>
    </source>
</evidence>
<feature type="compositionally biased region" description="Basic and acidic residues" evidence="2">
    <location>
        <begin position="314"/>
        <end position="324"/>
    </location>
</feature>
<evidence type="ECO:0000313" key="6">
    <source>
        <dbReference type="Proteomes" id="UP000023152"/>
    </source>
</evidence>
<comment type="caution">
    <text evidence="5">The sequence shown here is derived from an EMBL/GenBank/DDBJ whole genome shotgun (WGS) entry which is preliminary data.</text>
</comment>
<accession>X6P9G0</accession>
<feature type="coiled-coil region" evidence="1">
    <location>
        <begin position="167"/>
        <end position="222"/>
    </location>
</feature>
<dbReference type="SMART" id="SM00454">
    <property type="entry name" value="SAM"/>
    <property type="match status" value="1"/>
</dbReference>
<feature type="region of interest" description="Disordered" evidence="2">
    <location>
        <begin position="314"/>
        <end position="347"/>
    </location>
</feature>
<feature type="non-terminal residue" evidence="5">
    <location>
        <position position="1"/>
    </location>
</feature>
<dbReference type="Gene3D" id="1.10.150.50">
    <property type="entry name" value="Transcription Factor, Ets-1"/>
    <property type="match status" value="1"/>
</dbReference>
<dbReference type="InterPro" id="IPR001660">
    <property type="entry name" value="SAM"/>
</dbReference>
<name>X6P9G0_RETFI</name>
<dbReference type="PROSITE" id="PS50105">
    <property type="entry name" value="SAM_DOMAIN"/>
    <property type="match status" value="1"/>
</dbReference>
<sequence length="417" mass="49253">IAEIKRLNRKSVLQAEEADEWHPSELALVEQEMTKQIESLVDQQISKIKTKQEWQTELERRALAADFADINNALKWDEYEVAYWLSTIGYEEYMQVFFQNKIRGDMLLYDLTAEFLQKDLRIRGLHVNTLLRAIQELKGKVTRKLEISEWMECRIPSNEQKTKLALLAQLKTMEDQWQQEKQSLVEQLQTTEKQLKLSQNQCEKFQQELVHWTEKYQAAQEQHRSRMDQLTASSSEQVLKYTEKLHELVKDYEFRLKEKDEQRSIEIQTVKNTLESTLRESLEAKLRIQISTEYDHKFSEERKKIQEELEQRMKSKFDTDHENESNGSENGESKHINDKPRTSSKFETLSVSRPLNSEFGSTALSNLITSLMEQKENNSEFAKPVTLISCFLICFVTNYFYAKKKKKKKGKLLELDV</sequence>
<feature type="compositionally biased region" description="Basic and acidic residues" evidence="2">
    <location>
        <begin position="331"/>
        <end position="341"/>
    </location>
</feature>
<keyword evidence="3" id="KW-1133">Transmembrane helix</keyword>
<keyword evidence="3" id="KW-0812">Transmembrane</keyword>
<keyword evidence="1" id="KW-0175">Coiled coil</keyword>
<protein>
    <recommendedName>
        <fullName evidence="4">SAM domain-containing protein</fullName>
    </recommendedName>
</protein>
<dbReference type="Pfam" id="PF00536">
    <property type="entry name" value="SAM_1"/>
    <property type="match status" value="1"/>
</dbReference>
<reference evidence="5 6" key="1">
    <citation type="journal article" date="2013" name="Curr. Biol.">
        <title>The Genome of the Foraminiferan Reticulomyxa filosa.</title>
        <authorList>
            <person name="Glockner G."/>
            <person name="Hulsmann N."/>
            <person name="Schleicher M."/>
            <person name="Noegel A.A."/>
            <person name="Eichinger L."/>
            <person name="Gallinger C."/>
            <person name="Pawlowski J."/>
            <person name="Sierra R."/>
            <person name="Euteneuer U."/>
            <person name="Pillet L."/>
            <person name="Moustafa A."/>
            <person name="Platzer M."/>
            <person name="Groth M."/>
            <person name="Szafranski K."/>
            <person name="Schliwa M."/>
        </authorList>
    </citation>
    <scope>NUCLEOTIDE SEQUENCE [LARGE SCALE GENOMIC DNA]</scope>
</reference>
<feature type="domain" description="SAM" evidence="4">
    <location>
        <begin position="76"/>
        <end position="140"/>
    </location>
</feature>
<dbReference type="EMBL" id="ASPP01002343">
    <property type="protein sequence ID" value="ETO34704.1"/>
    <property type="molecule type" value="Genomic_DNA"/>
</dbReference>
<evidence type="ECO:0000259" key="4">
    <source>
        <dbReference type="PROSITE" id="PS50105"/>
    </source>
</evidence>